<accession>A0A834K836</accession>
<organism evidence="2 3">
    <name type="scientific">Vespula vulgaris</name>
    <name type="common">Yellow jacket</name>
    <name type="synonym">Wasp</name>
    <dbReference type="NCBI Taxonomy" id="7454"/>
    <lineage>
        <taxon>Eukaryota</taxon>
        <taxon>Metazoa</taxon>
        <taxon>Ecdysozoa</taxon>
        <taxon>Arthropoda</taxon>
        <taxon>Hexapoda</taxon>
        <taxon>Insecta</taxon>
        <taxon>Pterygota</taxon>
        <taxon>Neoptera</taxon>
        <taxon>Endopterygota</taxon>
        <taxon>Hymenoptera</taxon>
        <taxon>Apocrita</taxon>
        <taxon>Aculeata</taxon>
        <taxon>Vespoidea</taxon>
        <taxon>Vespidae</taxon>
        <taxon>Vespinae</taxon>
        <taxon>Vespula</taxon>
    </lineage>
</organism>
<evidence type="ECO:0000313" key="2">
    <source>
        <dbReference type="EMBL" id="KAF7400931.1"/>
    </source>
</evidence>
<keyword evidence="3" id="KW-1185">Reference proteome</keyword>
<protein>
    <submittedName>
        <fullName evidence="2">Uncharacterized protein</fullName>
    </submittedName>
</protein>
<comment type="caution">
    <text evidence="2">The sequence shown here is derived from an EMBL/GenBank/DDBJ whole genome shotgun (WGS) entry which is preliminary data.</text>
</comment>
<gene>
    <name evidence="2" type="ORF">HZH66_006115</name>
</gene>
<feature type="region of interest" description="Disordered" evidence="1">
    <location>
        <begin position="144"/>
        <end position="171"/>
    </location>
</feature>
<sequence length="171" mass="18699">MVTGCSGKTHSTGLNQFAGLRLVSPTSGCPFKSPFTTGRTYLKSILILLSPIAAFTRQACPMKSTDDVTRVVEESRFIPIDARQGTQAPSTASSAAILNEELRYDRSLTSITPDYSEVPDSRISLATCPVTESRPADIDAQREFEKFDFQEGEKIKGTTPMAREDQARPCD</sequence>
<dbReference type="AlphaFoldDB" id="A0A834K836"/>
<name>A0A834K836_VESVU</name>
<proteinExistence type="predicted"/>
<evidence type="ECO:0000256" key="1">
    <source>
        <dbReference type="SAM" id="MobiDB-lite"/>
    </source>
</evidence>
<dbReference type="EMBL" id="JACSEA010000005">
    <property type="protein sequence ID" value="KAF7400931.1"/>
    <property type="molecule type" value="Genomic_DNA"/>
</dbReference>
<dbReference type="Proteomes" id="UP000614350">
    <property type="component" value="Unassembled WGS sequence"/>
</dbReference>
<reference evidence="2" key="1">
    <citation type="journal article" date="2020" name="G3 (Bethesda)">
        <title>High-Quality Assemblies for Three Invasive Social Wasps from the &lt;i&gt;Vespula&lt;/i&gt; Genus.</title>
        <authorList>
            <person name="Harrop T.W.R."/>
            <person name="Guhlin J."/>
            <person name="McLaughlin G.M."/>
            <person name="Permina E."/>
            <person name="Stockwell P."/>
            <person name="Gilligan J."/>
            <person name="Le Lec M.F."/>
            <person name="Gruber M.A.M."/>
            <person name="Quinn O."/>
            <person name="Lovegrove M."/>
            <person name="Duncan E.J."/>
            <person name="Remnant E.J."/>
            <person name="Van Eeckhoven J."/>
            <person name="Graham B."/>
            <person name="Knapp R.A."/>
            <person name="Langford K.W."/>
            <person name="Kronenberg Z."/>
            <person name="Press M.O."/>
            <person name="Eacker S.M."/>
            <person name="Wilson-Rankin E.E."/>
            <person name="Purcell J."/>
            <person name="Lester P.J."/>
            <person name="Dearden P.K."/>
        </authorList>
    </citation>
    <scope>NUCLEOTIDE SEQUENCE</scope>
    <source>
        <strain evidence="2">Marl-1</strain>
    </source>
</reference>
<evidence type="ECO:0000313" key="3">
    <source>
        <dbReference type="Proteomes" id="UP000614350"/>
    </source>
</evidence>